<organism evidence="3 4">
    <name type="scientific">Dokdonella soli</name>
    <dbReference type="NCBI Taxonomy" id="529810"/>
    <lineage>
        <taxon>Bacteria</taxon>
        <taxon>Pseudomonadati</taxon>
        <taxon>Pseudomonadota</taxon>
        <taxon>Gammaproteobacteria</taxon>
        <taxon>Lysobacterales</taxon>
        <taxon>Rhodanobacteraceae</taxon>
        <taxon>Dokdonella</taxon>
    </lineage>
</organism>
<dbReference type="InterPro" id="IPR029063">
    <property type="entry name" value="SAM-dependent_MTases_sf"/>
</dbReference>
<gene>
    <name evidence="3" type="ORF">GCM10009105_15910</name>
</gene>
<evidence type="ECO:0000256" key="2">
    <source>
        <dbReference type="SAM" id="MobiDB-lite"/>
    </source>
</evidence>
<comment type="caution">
    <text evidence="3">The sequence shown here is derived from an EMBL/GenBank/DDBJ whole genome shotgun (WGS) entry which is preliminary data.</text>
</comment>
<evidence type="ECO:0008006" key="5">
    <source>
        <dbReference type="Google" id="ProtNLM"/>
    </source>
</evidence>
<sequence>MSSNPNDDYLERVKAEIRAEAEAARARDPLPRIEPPPRASTRTPASDGIERERLDYTIGELTGPDYRAFIDHAFHALLKRAPDDAGSAMQIRLLAAGAAKAEVLGNLRWSPEGRRVGARVRGLLPRYALAKLARVPVFGYFVEWGLVLAGLPMLLRHQRAADTSIAARFNAAADAQREHEQRLAGLQGAFASLQGDFATLSAEHDRRSEAIRDDIGRMRSSLDELERRTVVLEDRTRSIEQRSDASAREMIELRHYVHAANHWVTSLQRSLADLEDATAAERERADAFAAAIDEDADEAATRKRRYGDWSAALASRLPTGATVLDLGSGDGAWLEALGARMFVASGIEANHVLVTRAQQRHVRLAHGDPLAVLARCADASLDGITLSDSLLLAGIAATSELLRESRRALRPGGSLLVRVESEPYRFSQAHVANLDPQRWIALLTAAGFAASISLPATGGSAVLAHRSNP</sequence>
<dbReference type="Gene3D" id="3.40.50.150">
    <property type="entry name" value="Vaccinia Virus protein VP39"/>
    <property type="match status" value="1"/>
</dbReference>
<evidence type="ECO:0000313" key="4">
    <source>
        <dbReference type="Proteomes" id="UP001501523"/>
    </source>
</evidence>
<evidence type="ECO:0000313" key="3">
    <source>
        <dbReference type="EMBL" id="GAA0712890.1"/>
    </source>
</evidence>
<keyword evidence="4" id="KW-1185">Reference proteome</keyword>
<name>A0ABP3TMK6_9GAMM</name>
<evidence type="ECO:0000256" key="1">
    <source>
        <dbReference type="SAM" id="Coils"/>
    </source>
</evidence>
<keyword evidence="1" id="KW-0175">Coiled coil</keyword>
<dbReference type="SUPFAM" id="SSF53335">
    <property type="entry name" value="S-adenosyl-L-methionine-dependent methyltransferases"/>
    <property type="match status" value="1"/>
</dbReference>
<accession>A0ABP3TMK6</accession>
<dbReference type="RefSeq" id="WP_343789153.1">
    <property type="nucleotide sequence ID" value="NZ_BAAAEU010000006.1"/>
</dbReference>
<dbReference type="EMBL" id="BAAAEU010000006">
    <property type="protein sequence ID" value="GAA0712890.1"/>
    <property type="molecule type" value="Genomic_DNA"/>
</dbReference>
<feature type="coiled-coil region" evidence="1">
    <location>
        <begin position="208"/>
        <end position="284"/>
    </location>
</feature>
<feature type="compositionally biased region" description="Basic and acidic residues" evidence="2">
    <location>
        <begin position="20"/>
        <end position="31"/>
    </location>
</feature>
<protein>
    <recommendedName>
        <fullName evidence="5">Methyltransferase domain-containing protein</fullName>
    </recommendedName>
</protein>
<dbReference type="CDD" id="cd02440">
    <property type="entry name" value="AdoMet_MTases"/>
    <property type="match status" value="1"/>
</dbReference>
<dbReference type="Pfam" id="PF13489">
    <property type="entry name" value="Methyltransf_23"/>
    <property type="match status" value="1"/>
</dbReference>
<dbReference type="Gene3D" id="1.10.287.1490">
    <property type="match status" value="1"/>
</dbReference>
<feature type="region of interest" description="Disordered" evidence="2">
    <location>
        <begin position="20"/>
        <end position="49"/>
    </location>
</feature>
<dbReference type="Proteomes" id="UP001501523">
    <property type="component" value="Unassembled WGS sequence"/>
</dbReference>
<dbReference type="SUPFAM" id="SSF57997">
    <property type="entry name" value="Tropomyosin"/>
    <property type="match status" value="1"/>
</dbReference>
<proteinExistence type="predicted"/>
<reference evidence="4" key="1">
    <citation type="journal article" date="2019" name="Int. J. Syst. Evol. Microbiol.">
        <title>The Global Catalogue of Microorganisms (GCM) 10K type strain sequencing project: providing services to taxonomists for standard genome sequencing and annotation.</title>
        <authorList>
            <consortium name="The Broad Institute Genomics Platform"/>
            <consortium name="The Broad Institute Genome Sequencing Center for Infectious Disease"/>
            <person name="Wu L."/>
            <person name="Ma J."/>
        </authorList>
    </citation>
    <scope>NUCLEOTIDE SEQUENCE [LARGE SCALE GENOMIC DNA]</scope>
    <source>
        <strain evidence="4">JCM 15421</strain>
    </source>
</reference>